<keyword evidence="3" id="KW-1185">Reference proteome</keyword>
<dbReference type="KEGG" id="hba:Hbal_2890"/>
<protein>
    <recommendedName>
        <fullName evidence="4">SH3b domain-containing protein</fullName>
    </recommendedName>
</protein>
<evidence type="ECO:0000256" key="1">
    <source>
        <dbReference type="SAM" id="SignalP"/>
    </source>
</evidence>
<name>C6XR30_HIRBI</name>
<feature type="chain" id="PRO_5002974021" description="SH3b domain-containing protein" evidence="1">
    <location>
        <begin position="20"/>
        <end position="401"/>
    </location>
</feature>
<dbReference type="AlphaFoldDB" id="C6XR30"/>
<proteinExistence type="predicted"/>
<feature type="signal peptide" evidence="1">
    <location>
        <begin position="1"/>
        <end position="19"/>
    </location>
</feature>
<dbReference type="EMBL" id="CP001678">
    <property type="protein sequence ID" value="ACT60561.1"/>
    <property type="molecule type" value="Genomic_DNA"/>
</dbReference>
<dbReference type="Proteomes" id="UP000002745">
    <property type="component" value="Chromosome"/>
</dbReference>
<sequence>MRLFFFSILFLFINFPSHSYPSDQHEAETSTCCVKVDKTVIKEGTNKLNLIDELNSFGNVSGNISVYDQNMIVKECALDNQILIGLEAVSVLNSNNLKKVENFYCYIYPTKGNGGWMHAKFLHYYEAPWESFCLASNKDELDPIDVKILCSENRIANLSLDEIAAVKDPTFTHDYLTMMSRGGSVTKLHNSSVVRFKMQWMEDVLYLNKEHPDWAFPDVKEKMFKHGYSSLQPSTWELVKQLKDLNFTANESDLRLKQLTKIMKFCYSRLESLPEEYQPYKPHEKCFSAVVQRKVNSSDLNNNSQITGKCCTSVGKVRAGDMLNVRSAPDSTARILFQLEPDHKHLRIFRCTGDTALNEVLTSLENETIIQKTWCEISDLDLVKRGWVNAYFLYGWESSNK</sequence>
<reference evidence="3" key="1">
    <citation type="journal article" date="2011" name="J. Bacteriol.">
        <title>Genome sequences of eight morphologically diverse alphaproteobacteria.</title>
        <authorList>
            <consortium name="US DOE Joint Genome Institute"/>
            <person name="Brown P.J."/>
            <person name="Kysela D.T."/>
            <person name="Buechlein A."/>
            <person name="Hemmerich C."/>
            <person name="Brun Y.V."/>
        </authorList>
    </citation>
    <scope>NUCLEOTIDE SEQUENCE [LARGE SCALE GENOMIC DNA]</scope>
    <source>
        <strain evidence="3">ATCC 49814 / DSM 5838 / IFAM 1418</strain>
    </source>
</reference>
<gene>
    <name evidence="2" type="ordered locus">Hbal_2890</name>
</gene>
<organism evidence="2 3">
    <name type="scientific">Hirschia baltica (strain ATCC 49814 / DSM 5838 / IFAM 1418)</name>
    <dbReference type="NCBI Taxonomy" id="582402"/>
    <lineage>
        <taxon>Bacteria</taxon>
        <taxon>Pseudomonadati</taxon>
        <taxon>Pseudomonadota</taxon>
        <taxon>Alphaproteobacteria</taxon>
        <taxon>Hyphomonadales</taxon>
        <taxon>Hyphomonadaceae</taxon>
        <taxon>Hirschia</taxon>
    </lineage>
</organism>
<dbReference type="HOGENOM" id="CLU_686573_0_0_5"/>
<evidence type="ECO:0000313" key="2">
    <source>
        <dbReference type="EMBL" id="ACT60561.1"/>
    </source>
</evidence>
<evidence type="ECO:0008006" key="4">
    <source>
        <dbReference type="Google" id="ProtNLM"/>
    </source>
</evidence>
<keyword evidence="1" id="KW-0732">Signal</keyword>
<accession>C6XR30</accession>
<evidence type="ECO:0000313" key="3">
    <source>
        <dbReference type="Proteomes" id="UP000002745"/>
    </source>
</evidence>